<organism evidence="1 2">
    <name type="scientific">Collibacillus ludicampi</name>
    <dbReference type="NCBI Taxonomy" id="2771369"/>
    <lineage>
        <taxon>Bacteria</taxon>
        <taxon>Bacillati</taxon>
        <taxon>Bacillota</taxon>
        <taxon>Bacilli</taxon>
        <taxon>Bacillales</taxon>
        <taxon>Alicyclobacillaceae</taxon>
        <taxon>Collibacillus</taxon>
    </lineage>
</organism>
<dbReference type="InterPro" id="IPR009910">
    <property type="entry name" value="DUF1450"/>
</dbReference>
<protein>
    <recommendedName>
        <fullName evidence="3">DUF1450 domain-containing protein</fullName>
    </recommendedName>
</protein>
<sequence length="80" mass="8962">MSLVVIEVCDINPISSEDLESFERKYNGVTVLRSPCLSHCEICAASPYAYVNGELIIRETIVELMQAIDEAIQSELANWQ</sequence>
<dbReference type="Pfam" id="PF07293">
    <property type="entry name" value="DUF1450"/>
    <property type="match status" value="1"/>
</dbReference>
<gene>
    <name evidence="1" type="ORF">DNHGIG_37960</name>
</gene>
<keyword evidence="2" id="KW-1185">Reference proteome</keyword>
<reference evidence="1" key="1">
    <citation type="journal article" date="2023" name="Int. J. Syst. Evol. Microbiol.">
        <title>Collibacillus ludicampi gen. nov., sp. nov., a new soil bacterium of the family Alicyclobacillaceae.</title>
        <authorList>
            <person name="Jojima T."/>
            <person name="Ioku Y."/>
            <person name="Fukuta Y."/>
            <person name="Shirasaka N."/>
            <person name="Matsumura Y."/>
            <person name="Mori M."/>
        </authorList>
    </citation>
    <scope>NUCLEOTIDE SEQUENCE</scope>
    <source>
        <strain evidence="1">TP075</strain>
    </source>
</reference>
<dbReference type="RefSeq" id="WP_282201142.1">
    <property type="nucleotide sequence ID" value="NZ_BOQE01000001.1"/>
</dbReference>
<comment type="caution">
    <text evidence="1">The sequence shown here is derived from an EMBL/GenBank/DDBJ whole genome shotgun (WGS) entry which is preliminary data.</text>
</comment>
<name>A0AAV4LK79_9BACL</name>
<dbReference type="Proteomes" id="UP001057291">
    <property type="component" value="Unassembled WGS sequence"/>
</dbReference>
<evidence type="ECO:0000313" key="2">
    <source>
        <dbReference type="Proteomes" id="UP001057291"/>
    </source>
</evidence>
<dbReference type="EMBL" id="BOQE01000001">
    <property type="protein sequence ID" value="GIM48247.1"/>
    <property type="molecule type" value="Genomic_DNA"/>
</dbReference>
<evidence type="ECO:0000313" key="1">
    <source>
        <dbReference type="EMBL" id="GIM48247.1"/>
    </source>
</evidence>
<accession>A0AAV4LK79</accession>
<evidence type="ECO:0008006" key="3">
    <source>
        <dbReference type="Google" id="ProtNLM"/>
    </source>
</evidence>
<dbReference type="AlphaFoldDB" id="A0AAV4LK79"/>
<proteinExistence type="predicted"/>